<feature type="region of interest" description="Disordered" evidence="3">
    <location>
        <begin position="243"/>
        <end position="287"/>
    </location>
</feature>
<feature type="region of interest" description="Disordered" evidence="3">
    <location>
        <begin position="198"/>
        <end position="222"/>
    </location>
</feature>
<reference evidence="6 7" key="1">
    <citation type="submission" date="2023-01" db="EMBL/GenBank/DDBJ databases">
        <title>Analysis of 21 Apiospora genomes using comparative genomics revels a genus with tremendous synthesis potential of carbohydrate active enzymes and secondary metabolites.</title>
        <authorList>
            <person name="Sorensen T."/>
        </authorList>
    </citation>
    <scope>NUCLEOTIDE SEQUENCE [LARGE SCALE GENOMIC DNA]</scope>
    <source>
        <strain evidence="6 7">CBS 83171</strain>
    </source>
</reference>
<gene>
    <name evidence="6" type="ORF">PG996_005941</name>
</gene>
<evidence type="ECO:0000313" key="6">
    <source>
        <dbReference type="EMBL" id="KAK8072593.1"/>
    </source>
</evidence>
<dbReference type="Gene3D" id="2.60.40.150">
    <property type="entry name" value="C2 domain"/>
    <property type="match status" value="1"/>
</dbReference>
<comment type="caution">
    <text evidence="6">The sequence shown here is derived from an EMBL/GenBank/DDBJ whole genome shotgun (WGS) entry which is preliminary data.</text>
</comment>
<keyword evidence="2" id="KW-0443">Lipid metabolism</keyword>
<dbReference type="InterPro" id="IPR001192">
    <property type="entry name" value="PI-PLC_fam"/>
</dbReference>
<evidence type="ECO:0000259" key="5">
    <source>
        <dbReference type="PROSITE" id="PS50008"/>
    </source>
</evidence>
<feature type="region of interest" description="Disordered" evidence="3">
    <location>
        <begin position="14"/>
        <end position="35"/>
    </location>
</feature>
<organism evidence="6 7">
    <name type="scientific">Apiospora saccharicola</name>
    <dbReference type="NCBI Taxonomy" id="335842"/>
    <lineage>
        <taxon>Eukaryota</taxon>
        <taxon>Fungi</taxon>
        <taxon>Dikarya</taxon>
        <taxon>Ascomycota</taxon>
        <taxon>Pezizomycotina</taxon>
        <taxon>Sordariomycetes</taxon>
        <taxon>Xylariomycetidae</taxon>
        <taxon>Amphisphaeriales</taxon>
        <taxon>Apiosporaceae</taxon>
        <taxon>Apiospora</taxon>
    </lineage>
</organism>
<sequence length="734" mass="82620">MHMNILPRVQVQNLHDHERCHRDAPQTQPQPRRRGHIQKLKRAVDLTTFIAPTPIHFPGDGTADGRQSIYLSAGIQKHLRKIFDYLRDKDSQLSRTKFERFLIHEQGEEAPKLERDFYKFEQFLEEWWMRFGLEAEKPSPLSEKDLTKPLSNYFISSSHNTYLSGNQLAGKSSADAYRKVLRRGCRCIEIDVWNGDSPSSTPDLVARSRSKPEHARHLSGSSWHSAAATWKDAIEEKIEQTGRALLGEKKPRSRAPSFTSQNAPSTDAFGKDDTNDSGIFSVKDSSSSLDPSVLAEQLERTSTRQSFKTTEPIVMHGYTLTRPVGFREVCKAVRETAFETSNLPIIVSLEVHAELEQQDLMVQIMKEEWAGVLVEEPFVNCPLDRMPRLDQLLGKILVKVKKPPRPDAPAPMATLAPVATIDDGDSCSEDERGSSSSIKKAKVLIGEPLGALGIYTHSEHFKSFESAAAKIPSHIFSVSESRILELHQTKTQELFRHNMNYFMRAFPKGLRFDSSNLDPSLFWRKGVQMVALNWQSTDEAMMLNDGMFSGEHGWVLKPPGYRSDDLSTSQADAISHRTLMLRITVLAGQHIPLPEGAGSANGHTRSFRPFVKCELHVEKPEERSSGSIIDGNGRALDDFKQKTVSGKTDHPDFGSTKNLLEFIGVPKVVEQLSFVRFKIEDGASRIPIHRDPFAGWACIRLDRLRTGYRFIHLKDPKGNPTKGVLLVRVDKVLS</sequence>
<feature type="compositionally biased region" description="Polar residues" evidence="3">
    <location>
        <begin position="256"/>
        <end position="265"/>
    </location>
</feature>
<keyword evidence="1" id="KW-0807">Transducer</keyword>
<dbReference type="PRINTS" id="PR00390">
    <property type="entry name" value="PHPHLIPASEC"/>
</dbReference>
<dbReference type="CDD" id="cd08598">
    <property type="entry name" value="PI-PLC1c_yeast"/>
    <property type="match status" value="1"/>
</dbReference>
<protein>
    <recommendedName>
        <fullName evidence="2">Phosphoinositide phospholipase C</fullName>
        <ecNumber evidence="2">3.1.4.11</ecNumber>
    </recommendedName>
</protein>
<evidence type="ECO:0000313" key="7">
    <source>
        <dbReference type="Proteomes" id="UP001446871"/>
    </source>
</evidence>
<dbReference type="EMBL" id="JAQQWM010000003">
    <property type="protein sequence ID" value="KAK8072593.1"/>
    <property type="molecule type" value="Genomic_DNA"/>
</dbReference>
<dbReference type="SMART" id="SM00148">
    <property type="entry name" value="PLCXc"/>
    <property type="match status" value="1"/>
</dbReference>
<evidence type="ECO:0000256" key="1">
    <source>
        <dbReference type="ARBA" id="ARBA00023224"/>
    </source>
</evidence>
<dbReference type="Pfam" id="PF00388">
    <property type="entry name" value="PI-PLC-X"/>
    <property type="match status" value="1"/>
</dbReference>
<name>A0ABR1VN11_9PEZI</name>
<dbReference type="InterPro" id="IPR001711">
    <property type="entry name" value="PLipase_C_Pinositol-sp_Y"/>
</dbReference>
<dbReference type="InterPro" id="IPR017946">
    <property type="entry name" value="PLC-like_Pdiesterase_TIM-brl"/>
</dbReference>
<dbReference type="PROSITE" id="PS50008">
    <property type="entry name" value="PIPLC_Y_DOMAIN"/>
    <property type="match status" value="1"/>
</dbReference>
<dbReference type="PROSITE" id="PS50004">
    <property type="entry name" value="C2"/>
    <property type="match status" value="1"/>
</dbReference>
<evidence type="ECO:0000256" key="2">
    <source>
        <dbReference type="RuleBase" id="RU361133"/>
    </source>
</evidence>
<dbReference type="Gene3D" id="3.20.20.190">
    <property type="entry name" value="Phosphatidylinositol (PI) phosphodiesterase"/>
    <property type="match status" value="2"/>
</dbReference>
<accession>A0ABR1VN11</accession>
<dbReference type="SUPFAM" id="SSF51695">
    <property type="entry name" value="PLC-like phosphodiesterases"/>
    <property type="match status" value="1"/>
</dbReference>
<dbReference type="SUPFAM" id="SSF49562">
    <property type="entry name" value="C2 domain (Calcium/lipid-binding domain, CaLB)"/>
    <property type="match status" value="1"/>
</dbReference>
<evidence type="ECO:0000259" key="4">
    <source>
        <dbReference type="PROSITE" id="PS50004"/>
    </source>
</evidence>
<feature type="domain" description="PI-PLC Y-box" evidence="5">
    <location>
        <begin position="449"/>
        <end position="562"/>
    </location>
</feature>
<keyword evidence="2" id="KW-0442">Lipid degradation</keyword>
<keyword evidence="7" id="KW-1185">Reference proteome</keyword>
<dbReference type="EC" id="3.1.4.11" evidence="2"/>
<dbReference type="PROSITE" id="PS50007">
    <property type="entry name" value="PIPLC_X_DOMAIN"/>
    <property type="match status" value="1"/>
</dbReference>
<dbReference type="InterPro" id="IPR035892">
    <property type="entry name" value="C2_domain_sf"/>
</dbReference>
<feature type="domain" description="C2" evidence="4">
    <location>
        <begin position="562"/>
        <end position="715"/>
    </location>
</feature>
<dbReference type="PANTHER" id="PTHR10336">
    <property type="entry name" value="PHOSPHOINOSITIDE-SPECIFIC PHOSPHOLIPASE C FAMILY PROTEIN"/>
    <property type="match status" value="1"/>
</dbReference>
<dbReference type="CDD" id="cd00275">
    <property type="entry name" value="C2_PLC_like"/>
    <property type="match status" value="1"/>
</dbReference>
<proteinExistence type="predicted"/>
<feature type="compositionally biased region" description="Basic and acidic residues" evidence="3">
    <location>
        <begin position="14"/>
        <end position="24"/>
    </location>
</feature>
<dbReference type="InterPro" id="IPR000008">
    <property type="entry name" value="C2_dom"/>
</dbReference>
<keyword evidence="2" id="KW-0378">Hydrolase</keyword>
<comment type="catalytic activity">
    <reaction evidence="2">
        <text>a 1,2-diacyl-sn-glycero-3-phospho-(1D-myo-inositol-4,5-bisphosphate) + H2O = 1D-myo-inositol 1,4,5-trisphosphate + a 1,2-diacyl-sn-glycerol + H(+)</text>
        <dbReference type="Rhea" id="RHEA:33179"/>
        <dbReference type="ChEBI" id="CHEBI:15377"/>
        <dbReference type="ChEBI" id="CHEBI:15378"/>
        <dbReference type="ChEBI" id="CHEBI:17815"/>
        <dbReference type="ChEBI" id="CHEBI:58456"/>
        <dbReference type="ChEBI" id="CHEBI:203600"/>
        <dbReference type="EC" id="3.1.4.11"/>
    </reaction>
</comment>
<dbReference type="SMART" id="SM00149">
    <property type="entry name" value="PLCYc"/>
    <property type="match status" value="1"/>
</dbReference>
<dbReference type="PANTHER" id="PTHR10336:SF82">
    <property type="entry name" value="PHOSPHOINOSITIDE PHOSPHOLIPASE C"/>
    <property type="match status" value="1"/>
</dbReference>
<dbReference type="InterPro" id="IPR000909">
    <property type="entry name" value="PLipase_C_PInositol-sp_X_dom"/>
</dbReference>
<dbReference type="Pfam" id="PF00387">
    <property type="entry name" value="PI-PLC-Y"/>
    <property type="match status" value="1"/>
</dbReference>
<dbReference type="Proteomes" id="UP001446871">
    <property type="component" value="Unassembled WGS sequence"/>
</dbReference>
<evidence type="ECO:0000256" key="3">
    <source>
        <dbReference type="SAM" id="MobiDB-lite"/>
    </source>
</evidence>